<protein>
    <submittedName>
        <fullName evidence="2">Protein FAR1-RELATED SEQUENCE 5-like</fullName>
    </submittedName>
</protein>
<name>A0A5B6UYG9_9ROSI</name>
<feature type="domain" description="MULE transposase" evidence="1">
    <location>
        <begin position="50"/>
        <end position="96"/>
    </location>
</feature>
<reference evidence="3" key="1">
    <citation type="journal article" date="2019" name="Plant Biotechnol. J.">
        <title>Genome sequencing of the Australian wild diploid species Gossypium australe highlights disease resistance and delayed gland morphogenesis.</title>
        <authorList>
            <person name="Cai Y."/>
            <person name="Cai X."/>
            <person name="Wang Q."/>
            <person name="Wang P."/>
            <person name="Zhang Y."/>
            <person name="Cai C."/>
            <person name="Xu Y."/>
            <person name="Wang K."/>
            <person name="Zhou Z."/>
            <person name="Wang C."/>
            <person name="Geng S."/>
            <person name="Li B."/>
            <person name="Dong Q."/>
            <person name="Hou Y."/>
            <person name="Wang H."/>
            <person name="Ai P."/>
            <person name="Liu Z."/>
            <person name="Yi F."/>
            <person name="Sun M."/>
            <person name="An G."/>
            <person name="Cheng J."/>
            <person name="Zhang Y."/>
            <person name="Shi Q."/>
            <person name="Xie Y."/>
            <person name="Shi X."/>
            <person name="Chang Y."/>
            <person name="Huang F."/>
            <person name="Chen Y."/>
            <person name="Hong S."/>
            <person name="Mi L."/>
            <person name="Sun Q."/>
            <person name="Zhang L."/>
            <person name="Zhou B."/>
            <person name="Peng R."/>
            <person name="Zhang X."/>
            <person name="Liu F."/>
        </authorList>
    </citation>
    <scope>NUCLEOTIDE SEQUENCE [LARGE SCALE GENOMIC DNA]</scope>
    <source>
        <strain evidence="3">cv. PA1801</strain>
    </source>
</reference>
<dbReference type="PANTHER" id="PTHR47718">
    <property type="entry name" value="OS01G0519700 PROTEIN"/>
    <property type="match status" value="1"/>
</dbReference>
<dbReference type="Proteomes" id="UP000325315">
    <property type="component" value="Unassembled WGS sequence"/>
</dbReference>
<comment type="caution">
    <text evidence="2">The sequence shown here is derived from an EMBL/GenBank/DDBJ whole genome shotgun (WGS) entry which is preliminary data.</text>
</comment>
<proteinExistence type="predicted"/>
<sequence>MKLLEEGDAQRLYKYFKECETTYLVDYGCMGNYFWVDAISRMACQYFGDVATFDATYVANQYDMPFVPLIDVNHHQQSIMFGCALLLNETTKSYICC</sequence>
<gene>
    <name evidence="2" type="ORF">EPI10_027984</name>
</gene>
<evidence type="ECO:0000313" key="2">
    <source>
        <dbReference type="EMBL" id="KAA3461412.1"/>
    </source>
</evidence>
<dbReference type="EMBL" id="SMMG02000009">
    <property type="protein sequence ID" value="KAA3461412.1"/>
    <property type="molecule type" value="Genomic_DNA"/>
</dbReference>
<dbReference type="Pfam" id="PF10551">
    <property type="entry name" value="MULE"/>
    <property type="match status" value="1"/>
</dbReference>
<evidence type="ECO:0000259" key="1">
    <source>
        <dbReference type="Pfam" id="PF10551"/>
    </source>
</evidence>
<accession>A0A5B6UYG9</accession>
<dbReference type="InterPro" id="IPR018289">
    <property type="entry name" value="MULE_transposase_dom"/>
</dbReference>
<dbReference type="OrthoDB" id="1002538at2759"/>
<keyword evidence="3" id="KW-1185">Reference proteome</keyword>
<organism evidence="2 3">
    <name type="scientific">Gossypium australe</name>
    <dbReference type="NCBI Taxonomy" id="47621"/>
    <lineage>
        <taxon>Eukaryota</taxon>
        <taxon>Viridiplantae</taxon>
        <taxon>Streptophyta</taxon>
        <taxon>Embryophyta</taxon>
        <taxon>Tracheophyta</taxon>
        <taxon>Spermatophyta</taxon>
        <taxon>Magnoliopsida</taxon>
        <taxon>eudicotyledons</taxon>
        <taxon>Gunneridae</taxon>
        <taxon>Pentapetalae</taxon>
        <taxon>rosids</taxon>
        <taxon>malvids</taxon>
        <taxon>Malvales</taxon>
        <taxon>Malvaceae</taxon>
        <taxon>Malvoideae</taxon>
        <taxon>Gossypium</taxon>
    </lineage>
</organism>
<dbReference type="AlphaFoldDB" id="A0A5B6UYG9"/>
<evidence type="ECO:0000313" key="3">
    <source>
        <dbReference type="Proteomes" id="UP000325315"/>
    </source>
</evidence>
<dbReference type="PANTHER" id="PTHR47718:SF7">
    <property type="entry name" value="PROTEIN FAR1-RELATED SEQUENCE"/>
    <property type="match status" value="1"/>
</dbReference>